<keyword evidence="3" id="KW-1185">Reference proteome</keyword>
<dbReference type="InterPro" id="IPR013783">
    <property type="entry name" value="Ig-like_fold"/>
</dbReference>
<comment type="caution">
    <text evidence="2">The sequence shown here is derived from an EMBL/GenBank/DDBJ whole genome shotgun (WGS) entry which is preliminary data.</text>
</comment>
<evidence type="ECO:0000256" key="1">
    <source>
        <dbReference type="SAM" id="MobiDB-lite"/>
    </source>
</evidence>
<proteinExistence type="predicted"/>
<sequence length="300" mass="29663">MIEAASPAAGDSAPTQDDDDRSLMPLLLGGLGLSVLGAGAAAGGGGGVLGALGGGGGTMRPSPDGSPVGAAGDPWTSPSGSGGAGSGHRPAEAVLGLQVFAAGSAPDGTPLTRDGTVRVQGLEAGARWSYSFDGGATWHPGESDRIPGTEAAKAGGDGRKTVLVYQTDVAGNDGPRAELVFDLDQTRPAAPAPRLKHDTGTSATDLWTSDPTVEIRGLEAGATLRVSLQGAPAFDLQGTEIPASRFAGLEGVCTVVVSQVDGAGNVSPSRTLEFWLDTTPPLAPQLVLASAPETGAVLPG</sequence>
<dbReference type="Gene3D" id="2.60.40.10">
    <property type="entry name" value="Immunoglobulins"/>
    <property type="match status" value="1"/>
</dbReference>
<dbReference type="Proteomes" id="UP000231501">
    <property type="component" value="Unassembled WGS sequence"/>
</dbReference>
<feature type="region of interest" description="Disordered" evidence="1">
    <location>
        <begin position="55"/>
        <end position="89"/>
    </location>
</feature>
<protein>
    <recommendedName>
        <fullName evidence="4">Bacterial Ig-like domain-containing protein</fullName>
    </recommendedName>
</protein>
<gene>
    <name evidence="2" type="ORF">CS062_05450</name>
</gene>
<reference evidence="2 3" key="1">
    <citation type="submission" date="2017-11" db="EMBL/GenBank/DDBJ databases">
        <title>Draft genome sequence of Mitsuaria sp. HWN-4.</title>
        <authorList>
            <person name="Gundlapally S.R."/>
        </authorList>
    </citation>
    <scope>NUCLEOTIDE SEQUENCE [LARGE SCALE GENOMIC DNA]</scope>
    <source>
        <strain evidence="2 3">HWN-4</strain>
    </source>
</reference>
<organism evidence="2 3">
    <name type="scientific">Roseateles chitinivorans</name>
    <dbReference type="NCBI Taxonomy" id="2917965"/>
    <lineage>
        <taxon>Bacteria</taxon>
        <taxon>Pseudomonadati</taxon>
        <taxon>Pseudomonadota</taxon>
        <taxon>Betaproteobacteria</taxon>
        <taxon>Burkholderiales</taxon>
        <taxon>Sphaerotilaceae</taxon>
        <taxon>Roseateles</taxon>
    </lineage>
</organism>
<evidence type="ECO:0000313" key="3">
    <source>
        <dbReference type="Proteomes" id="UP000231501"/>
    </source>
</evidence>
<accession>A0A2G9CCJ7</accession>
<evidence type="ECO:0000313" key="2">
    <source>
        <dbReference type="EMBL" id="PIM54133.1"/>
    </source>
</evidence>
<dbReference type="AlphaFoldDB" id="A0A2G9CCJ7"/>
<dbReference type="EMBL" id="PEOG01000012">
    <property type="protein sequence ID" value="PIM54133.1"/>
    <property type="molecule type" value="Genomic_DNA"/>
</dbReference>
<evidence type="ECO:0008006" key="4">
    <source>
        <dbReference type="Google" id="ProtNLM"/>
    </source>
</evidence>
<feature type="region of interest" description="Disordered" evidence="1">
    <location>
        <begin position="1"/>
        <end position="21"/>
    </location>
</feature>
<name>A0A2G9CCJ7_9BURK</name>